<evidence type="ECO:0000256" key="2">
    <source>
        <dbReference type="SAM" id="Phobius"/>
    </source>
</evidence>
<dbReference type="GO" id="GO:0035251">
    <property type="term" value="F:UDP-glucosyltransferase activity"/>
    <property type="evidence" value="ECO:0007669"/>
    <property type="project" value="InterPro"/>
</dbReference>
<gene>
    <name evidence="3" type="ORF">C1H46_020715</name>
</gene>
<keyword evidence="2" id="KW-1133">Transmembrane helix</keyword>
<keyword evidence="4" id="KW-1185">Reference proteome</keyword>
<comment type="caution">
    <text evidence="3">The sequence shown here is derived from an EMBL/GenBank/DDBJ whole genome shotgun (WGS) entry which is preliminary data.</text>
</comment>
<proteinExistence type="predicted"/>
<dbReference type="AlphaFoldDB" id="A0A540M4P2"/>
<keyword evidence="2" id="KW-0472">Membrane</keyword>
<dbReference type="Gene3D" id="3.40.50.2000">
    <property type="entry name" value="Glycogen Phosphorylase B"/>
    <property type="match status" value="1"/>
</dbReference>
<sequence length="91" mass="10608">MTVAKEFDIPIYYFYTSGATAMAAFLYFLKIHEQTTHSFKDLTDIIFKFLIWKSPLKAIHMVDRDDPAYWDTLSFCSHLSKSNGIIVNTFE</sequence>
<dbReference type="EMBL" id="VIEB01000360">
    <property type="protein sequence ID" value="TQD93711.1"/>
    <property type="molecule type" value="Genomic_DNA"/>
</dbReference>
<evidence type="ECO:0000256" key="1">
    <source>
        <dbReference type="ARBA" id="ARBA00022676"/>
    </source>
</evidence>
<evidence type="ECO:0000313" key="3">
    <source>
        <dbReference type="EMBL" id="TQD93711.1"/>
    </source>
</evidence>
<keyword evidence="1" id="KW-0808">Transferase</keyword>
<name>A0A540M4P2_MALBA</name>
<dbReference type="SUPFAM" id="SSF53756">
    <property type="entry name" value="UDP-Glycosyltransferase/glycogen phosphorylase"/>
    <property type="match status" value="1"/>
</dbReference>
<keyword evidence="2" id="KW-0812">Transmembrane</keyword>
<dbReference type="STRING" id="106549.A0A540M4P2"/>
<dbReference type="InterPro" id="IPR050481">
    <property type="entry name" value="UDP-glycosyltransf_plant"/>
</dbReference>
<evidence type="ECO:0000313" key="4">
    <source>
        <dbReference type="Proteomes" id="UP000315295"/>
    </source>
</evidence>
<organism evidence="3 4">
    <name type="scientific">Malus baccata</name>
    <name type="common">Siberian crab apple</name>
    <name type="synonym">Pyrus baccata</name>
    <dbReference type="NCBI Taxonomy" id="106549"/>
    <lineage>
        <taxon>Eukaryota</taxon>
        <taxon>Viridiplantae</taxon>
        <taxon>Streptophyta</taxon>
        <taxon>Embryophyta</taxon>
        <taxon>Tracheophyta</taxon>
        <taxon>Spermatophyta</taxon>
        <taxon>Magnoliopsida</taxon>
        <taxon>eudicotyledons</taxon>
        <taxon>Gunneridae</taxon>
        <taxon>Pentapetalae</taxon>
        <taxon>rosids</taxon>
        <taxon>fabids</taxon>
        <taxon>Rosales</taxon>
        <taxon>Rosaceae</taxon>
        <taxon>Amygdaloideae</taxon>
        <taxon>Maleae</taxon>
        <taxon>Malus</taxon>
    </lineage>
</organism>
<protein>
    <submittedName>
        <fullName evidence="3">Uncharacterized protein</fullName>
    </submittedName>
</protein>
<keyword evidence="1" id="KW-0328">Glycosyltransferase</keyword>
<dbReference type="PANTHER" id="PTHR48048:SF20">
    <property type="entry name" value="GLYCOSYLTRANSFERASE"/>
    <property type="match status" value="1"/>
</dbReference>
<reference evidence="3 4" key="1">
    <citation type="journal article" date="2019" name="G3 (Bethesda)">
        <title>Sequencing of a Wild Apple (Malus baccata) Genome Unravels the Differences Between Cultivated and Wild Apple Species Regarding Disease Resistance and Cold Tolerance.</title>
        <authorList>
            <person name="Chen X."/>
        </authorList>
    </citation>
    <scope>NUCLEOTIDE SEQUENCE [LARGE SCALE GENOMIC DNA]</scope>
    <source>
        <strain evidence="4">cv. Shandingzi</strain>
        <tissue evidence="3">Leaves</tissue>
    </source>
</reference>
<dbReference type="Proteomes" id="UP000315295">
    <property type="component" value="Unassembled WGS sequence"/>
</dbReference>
<accession>A0A540M4P2</accession>
<feature type="transmembrane region" description="Helical" evidence="2">
    <location>
        <begin position="12"/>
        <end position="29"/>
    </location>
</feature>
<dbReference type="PANTHER" id="PTHR48048">
    <property type="entry name" value="GLYCOSYLTRANSFERASE"/>
    <property type="match status" value="1"/>
</dbReference>